<organism evidence="2">
    <name type="scientific">Streptomyces sp. R41</name>
    <dbReference type="NCBI Taxonomy" id="3238632"/>
    <lineage>
        <taxon>Bacteria</taxon>
        <taxon>Bacillati</taxon>
        <taxon>Actinomycetota</taxon>
        <taxon>Actinomycetes</taxon>
        <taxon>Kitasatosporales</taxon>
        <taxon>Streptomycetaceae</taxon>
        <taxon>Streptomyces</taxon>
    </lineage>
</organism>
<name>A0AB39RL74_9ACTN</name>
<proteinExistence type="predicted"/>
<dbReference type="EMBL" id="CP163443">
    <property type="protein sequence ID" value="XDQ55361.1"/>
    <property type="molecule type" value="Genomic_DNA"/>
</dbReference>
<dbReference type="AlphaFoldDB" id="A0AB39RL74"/>
<feature type="region of interest" description="Disordered" evidence="1">
    <location>
        <begin position="1"/>
        <end position="46"/>
    </location>
</feature>
<gene>
    <name evidence="2" type="ORF">AB5J53_28715</name>
</gene>
<evidence type="ECO:0000313" key="2">
    <source>
        <dbReference type="EMBL" id="XDQ55361.1"/>
    </source>
</evidence>
<evidence type="ECO:0000256" key="1">
    <source>
        <dbReference type="SAM" id="MobiDB-lite"/>
    </source>
</evidence>
<dbReference type="RefSeq" id="WP_369248536.1">
    <property type="nucleotide sequence ID" value="NZ_CP163443.1"/>
</dbReference>
<protein>
    <submittedName>
        <fullName evidence="2">Uncharacterized protein</fullName>
    </submittedName>
</protein>
<accession>A0AB39RL74</accession>
<sequence length="69" mass="7161">MGGISYTDDGDVNLAGVDMSVTSDSKTPRPKAPKNGSAGRVNNGVIGKNVTVTNSVMGSNNTVDNRRQH</sequence>
<reference evidence="2" key="1">
    <citation type="submission" date="2024-07" db="EMBL/GenBank/DDBJ databases">
        <authorList>
            <person name="Yu S.T."/>
        </authorList>
    </citation>
    <scope>NUCLEOTIDE SEQUENCE</scope>
    <source>
        <strain evidence="2">R41</strain>
    </source>
</reference>